<evidence type="ECO:0000313" key="2">
    <source>
        <dbReference type="Proteomes" id="UP001168528"/>
    </source>
</evidence>
<reference evidence="1" key="1">
    <citation type="submission" date="2023-07" db="EMBL/GenBank/DDBJ databases">
        <title>The genome sequence of Rhodocytophaga aerolata KACC 12507.</title>
        <authorList>
            <person name="Zhang X."/>
        </authorList>
    </citation>
    <scope>NUCLEOTIDE SEQUENCE</scope>
    <source>
        <strain evidence="1">KACC 12507</strain>
    </source>
</reference>
<organism evidence="1 2">
    <name type="scientific">Rhodocytophaga aerolata</name>
    <dbReference type="NCBI Taxonomy" id="455078"/>
    <lineage>
        <taxon>Bacteria</taxon>
        <taxon>Pseudomonadati</taxon>
        <taxon>Bacteroidota</taxon>
        <taxon>Cytophagia</taxon>
        <taxon>Cytophagales</taxon>
        <taxon>Rhodocytophagaceae</taxon>
        <taxon>Rhodocytophaga</taxon>
    </lineage>
</organism>
<keyword evidence="2" id="KW-1185">Reference proteome</keyword>
<evidence type="ECO:0000313" key="1">
    <source>
        <dbReference type="EMBL" id="MDO1446588.1"/>
    </source>
</evidence>
<proteinExistence type="predicted"/>
<comment type="caution">
    <text evidence="1">The sequence shown here is derived from an EMBL/GenBank/DDBJ whole genome shotgun (WGS) entry which is preliminary data.</text>
</comment>
<dbReference type="Proteomes" id="UP001168528">
    <property type="component" value="Unassembled WGS sequence"/>
</dbReference>
<name>A0ABT8R5N9_9BACT</name>
<accession>A0ABT8R5N9</accession>
<dbReference type="RefSeq" id="WP_302037389.1">
    <property type="nucleotide sequence ID" value="NZ_JAUKPO010000004.1"/>
</dbReference>
<protein>
    <recommendedName>
        <fullName evidence="3">DUF4375 domain-containing protein</fullName>
    </recommendedName>
</protein>
<sequence length="200" mass="23076">MKKFYLDDPEIGPDPATSHPRFNELMKDEFYTDCLDEFSPFGNDDGADTLYNLEDWYRETKGKADIVAFMFDHIDGFGFKYACDGCVQSLDLEFINQLQQEDEFFIDCMDKAIIATVFGQLKIEGKIAPALKELGIIALERQKLVTLQRLANNEVDLSKLFKIVDGKSTRENEEGNTNHLQDAYLERLEIMKKDLEKYTK</sequence>
<dbReference type="EMBL" id="JAUKPO010000004">
    <property type="protein sequence ID" value="MDO1446588.1"/>
    <property type="molecule type" value="Genomic_DNA"/>
</dbReference>
<evidence type="ECO:0008006" key="3">
    <source>
        <dbReference type="Google" id="ProtNLM"/>
    </source>
</evidence>
<gene>
    <name evidence="1" type="ORF">Q0590_10025</name>
</gene>